<keyword evidence="6 8" id="KW-0472">Membrane</keyword>
<evidence type="ECO:0000256" key="5">
    <source>
        <dbReference type="ARBA" id="ARBA00022989"/>
    </source>
</evidence>
<dbReference type="PANTHER" id="PTHR23513:SF11">
    <property type="entry name" value="STAPHYLOFERRIN A TRANSPORTER"/>
    <property type="match status" value="1"/>
</dbReference>
<dbReference type="Gene3D" id="1.20.1250.20">
    <property type="entry name" value="MFS general substrate transporter like domains"/>
    <property type="match status" value="1"/>
</dbReference>
<keyword evidence="2" id="KW-0813">Transport</keyword>
<evidence type="ECO:0000256" key="1">
    <source>
        <dbReference type="ARBA" id="ARBA00004651"/>
    </source>
</evidence>
<evidence type="ECO:0000313" key="10">
    <source>
        <dbReference type="EMBL" id="MBE1606093.1"/>
    </source>
</evidence>
<evidence type="ECO:0000256" key="8">
    <source>
        <dbReference type="SAM" id="Phobius"/>
    </source>
</evidence>
<keyword evidence="5 8" id="KW-1133">Transmembrane helix</keyword>
<dbReference type="PROSITE" id="PS50850">
    <property type="entry name" value="MFS"/>
    <property type="match status" value="1"/>
</dbReference>
<sequence length="444" mass="45993">MIDRASLAPLRHTGFRYFLGARFATLLGSAIAPVAVAFAVLDITHSASALGLVLAARTIPLILLVLFGGVLADRIRRDVVLVASNLVCLGTQSLAAVLLLTGTAEVWQLAAIEAVNGAAAAFTFPALQGLIPQLVARSELQQANALSGLVRNVTTIGGGAVAGAVVGFLGSGWGLAFDAATFGIAALLISRVRLVRTRRESPSESTLHDLRVGWREFVSRRWVWVIVAAFSVINAIIAGAVNTLGPLVADETFGRVGWGLLNSAMGVGLVLGALVMLRWRPQRPMVVGMLGMGLTAVEVLLLGLHPSLVLLLTVALVVGIGSDFFGIGWETALQQHVPQDRLSRVASYDALGSLVAMPVGQLLAGPLADAFGVSNVIVGGGVLMAAVILLTLADPSVRGLRRLDETPAAQAEAEAAPAQPPAGPALTVADGIPDAPDQSERTPM</sequence>
<dbReference type="PANTHER" id="PTHR23513">
    <property type="entry name" value="INTEGRAL MEMBRANE EFFLUX PROTEIN-RELATED"/>
    <property type="match status" value="1"/>
</dbReference>
<dbReference type="InterPro" id="IPR010290">
    <property type="entry name" value="TM_effector"/>
</dbReference>
<dbReference type="InterPro" id="IPR036259">
    <property type="entry name" value="MFS_trans_sf"/>
</dbReference>
<proteinExistence type="predicted"/>
<evidence type="ECO:0000313" key="11">
    <source>
        <dbReference type="Proteomes" id="UP000638648"/>
    </source>
</evidence>
<protein>
    <submittedName>
        <fullName evidence="10">MFS family permease</fullName>
    </submittedName>
</protein>
<keyword evidence="3" id="KW-1003">Cell membrane</keyword>
<dbReference type="GO" id="GO:0005886">
    <property type="term" value="C:plasma membrane"/>
    <property type="evidence" value="ECO:0007669"/>
    <property type="project" value="UniProtKB-SubCell"/>
</dbReference>
<keyword evidence="4 8" id="KW-0812">Transmembrane</keyword>
<feature type="transmembrane region" description="Helical" evidence="8">
    <location>
        <begin position="175"/>
        <end position="194"/>
    </location>
</feature>
<feature type="transmembrane region" description="Helical" evidence="8">
    <location>
        <begin position="79"/>
        <end position="100"/>
    </location>
</feature>
<dbReference type="CDD" id="cd06173">
    <property type="entry name" value="MFS_MefA_like"/>
    <property type="match status" value="1"/>
</dbReference>
<evidence type="ECO:0000256" key="6">
    <source>
        <dbReference type="ARBA" id="ARBA00023136"/>
    </source>
</evidence>
<organism evidence="10 11">
    <name type="scientific">Actinopolymorpha pittospori</name>
    <dbReference type="NCBI Taxonomy" id="648752"/>
    <lineage>
        <taxon>Bacteria</taxon>
        <taxon>Bacillati</taxon>
        <taxon>Actinomycetota</taxon>
        <taxon>Actinomycetes</taxon>
        <taxon>Propionibacteriales</taxon>
        <taxon>Actinopolymorphaceae</taxon>
        <taxon>Actinopolymorpha</taxon>
    </lineage>
</organism>
<dbReference type="Proteomes" id="UP000638648">
    <property type="component" value="Unassembled WGS sequence"/>
</dbReference>
<feature type="transmembrane region" description="Helical" evidence="8">
    <location>
        <begin position="370"/>
        <end position="393"/>
    </location>
</feature>
<evidence type="ECO:0000259" key="9">
    <source>
        <dbReference type="PROSITE" id="PS50850"/>
    </source>
</evidence>
<dbReference type="RefSeq" id="WP_192750277.1">
    <property type="nucleotide sequence ID" value="NZ_BAABJL010000025.1"/>
</dbReference>
<accession>A0A927RJW3</accession>
<evidence type="ECO:0000256" key="2">
    <source>
        <dbReference type="ARBA" id="ARBA00022448"/>
    </source>
</evidence>
<feature type="domain" description="Major facilitator superfamily (MFS) profile" evidence="9">
    <location>
        <begin position="1"/>
        <end position="398"/>
    </location>
</feature>
<name>A0A927RJW3_9ACTN</name>
<keyword evidence="11" id="KW-1185">Reference proteome</keyword>
<dbReference type="GO" id="GO:0022857">
    <property type="term" value="F:transmembrane transporter activity"/>
    <property type="evidence" value="ECO:0007669"/>
    <property type="project" value="InterPro"/>
</dbReference>
<dbReference type="InterPro" id="IPR020846">
    <property type="entry name" value="MFS_dom"/>
</dbReference>
<feature type="transmembrane region" description="Helical" evidence="8">
    <location>
        <begin position="222"/>
        <end position="244"/>
    </location>
</feature>
<gene>
    <name evidence="10" type="ORF">HEB94_002941</name>
</gene>
<evidence type="ECO:0000256" key="4">
    <source>
        <dbReference type="ARBA" id="ARBA00022692"/>
    </source>
</evidence>
<reference evidence="10" key="1">
    <citation type="submission" date="2020-10" db="EMBL/GenBank/DDBJ databases">
        <title>Sequencing the genomes of 1000 actinobacteria strains.</title>
        <authorList>
            <person name="Klenk H.-P."/>
        </authorList>
    </citation>
    <scope>NUCLEOTIDE SEQUENCE</scope>
    <source>
        <strain evidence="10">DSM 45354</strain>
    </source>
</reference>
<dbReference type="EMBL" id="JADBEM010000001">
    <property type="protein sequence ID" value="MBE1606093.1"/>
    <property type="molecule type" value="Genomic_DNA"/>
</dbReference>
<feature type="transmembrane region" description="Helical" evidence="8">
    <location>
        <begin position="310"/>
        <end position="333"/>
    </location>
</feature>
<evidence type="ECO:0000256" key="7">
    <source>
        <dbReference type="SAM" id="MobiDB-lite"/>
    </source>
</evidence>
<feature type="transmembrane region" description="Helical" evidence="8">
    <location>
        <begin position="256"/>
        <end position="277"/>
    </location>
</feature>
<feature type="transmembrane region" description="Helical" evidence="8">
    <location>
        <begin position="47"/>
        <end position="72"/>
    </location>
</feature>
<feature type="transmembrane region" description="Helical" evidence="8">
    <location>
        <begin position="21"/>
        <end position="41"/>
    </location>
</feature>
<dbReference type="SUPFAM" id="SSF103473">
    <property type="entry name" value="MFS general substrate transporter"/>
    <property type="match status" value="1"/>
</dbReference>
<evidence type="ECO:0000256" key="3">
    <source>
        <dbReference type="ARBA" id="ARBA00022475"/>
    </source>
</evidence>
<feature type="compositionally biased region" description="Low complexity" evidence="7">
    <location>
        <begin position="407"/>
        <end position="417"/>
    </location>
</feature>
<dbReference type="Pfam" id="PF05977">
    <property type="entry name" value="MFS_3"/>
    <property type="match status" value="1"/>
</dbReference>
<comment type="caution">
    <text evidence="10">The sequence shown here is derived from an EMBL/GenBank/DDBJ whole genome shotgun (WGS) entry which is preliminary data.</text>
</comment>
<comment type="subcellular location">
    <subcellularLocation>
        <location evidence="1">Cell membrane</location>
        <topology evidence="1">Multi-pass membrane protein</topology>
    </subcellularLocation>
</comment>
<dbReference type="AlphaFoldDB" id="A0A927RJW3"/>
<feature type="region of interest" description="Disordered" evidence="7">
    <location>
        <begin position="405"/>
        <end position="444"/>
    </location>
</feature>